<name>A0A3B0TMK2_9ZZZZ</name>
<reference evidence="1" key="1">
    <citation type="submission" date="2018-06" db="EMBL/GenBank/DDBJ databases">
        <authorList>
            <person name="Zhirakovskaya E."/>
        </authorList>
    </citation>
    <scope>NUCLEOTIDE SEQUENCE</scope>
</reference>
<dbReference type="AlphaFoldDB" id="A0A3B0TMK2"/>
<dbReference type="EMBL" id="UOEO01000124">
    <property type="protein sequence ID" value="VAW19895.1"/>
    <property type="molecule type" value="Genomic_DNA"/>
</dbReference>
<accession>A0A3B0TMK2</accession>
<sequence length="60" mass="6783">MSRGKHLSLEEARKSKKLARFAKEHPSDGDQNRFDLLAKLMAEGKLEAEQETSGEHSDED</sequence>
<evidence type="ECO:0000313" key="1">
    <source>
        <dbReference type="EMBL" id="VAW19895.1"/>
    </source>
</evidence>
<protein>
    <submittedName>
        <fullName evidence="1">Uncharacterized protein</fullName>
    </submittedName>
</protein>
<gene>
    <name evidence="1" type="ORF">MNBD_ALPHA12-2120</name>
</gene>
<organism evidence="1">
    <name type="scientific">hydrothermal vent metagenome</name>
    <dbReference type="NCBI Taxonomy" id="652676"/>
    <lineage>
        <taxon>unclassified sequences</taxon>
        <taxon>metagenomes</taxon>
        <taxon>ecological metagenomes</taxon>
    </lineage>
</organism>
<proteinExistence type="predicted"/>